<dbReference type="SUPFAM" id="SSF63882">
    <property type="entry name" value="MoeA N-terminal region -like"/>
    <property type="match status" value="1"/>
</dbReference>
<dbReference type="Proteomes" id="UP000182800">
    <property type="component" value="Unassembled WGS sequence"/>
</dbReference>
<dbReference type="OrthoDB" id="9804758at2"/>
<gene>
    <name evidence="8" type="primary">moeA</name>
    <name evidence="9" type="ORF">GA0071312_2906</name>
    <name evidence="8" type="ORF">HLUCCO17_07195</name>
</gene>
<dbReference type="SUPFAM" id="SSF63867">
    <property type="entry name" value="MoeA C-terminal domain-like"/>
    <property type="match status" value="1"/>
</dbReference>
<dbReference type="InterPro" id="IPR005110">
    <property type="entry name" value="MoeA_linker/N"/>
</dbReference>
<evidence type="ECO:0000313" key="10">
    <source>
        <dbReference type="Proteomes" id="UP000050497"/>
    </source>
</evidence>
<dbReference type="Pfam" id="PF03454">
    <property type="entry name" value="MoeA_C"/>
    <property type="match status" value="1"/>
</dbReference>
<evidence type="ECO:0000259" key="7">
    <source>
        <dbReference type="SMART" id="SM00852"/>
    </source>
</evidence>
<evidence type="ECO:0000313" key="8">
    <source>
        <dbReference type="EMBL" id="KPQ11417.1"/>
    </source>
</evidence>
<proteinExistence type="inferred from homology"/>
<comment type="caution">
    <text evidence="8">The sequence shown here is derived from an EMBL/GenBank/DDBJ whole genome shotgun (WGS) entry which is preliminary data.</text>
</comment>
<dbReference type="EMBL" id="FMBM01000002">
    <property type="protein sequence ID" value="SCC81933.1"/>
    <property type="molecule type" value="Genomic_DNA"/>
</dbReference>
<keyword evidence="6" id="KW-0460">Magnesium</keyword>
<dbReference type="NCBIfam" id="TIGR00177">
    <property type="entry name" value="molyb_syn"/>
    <property type="match status" value="1"/>
</dbReference>
<reference evidence="9 11" key="2">
    <citation type="submission" date="2016-08" db="EMBL/GenBank/DDBJ databases">
        <authorList>
            <person name="Varghese N."/>
            <person name="Submissions Spin"/>
        </authorList>
    </citation>
    <scope>NUCLEOTIDE SEQUENCE [LARGE SCALE GENOMIC DNA]</scope>
    <source>
        <strain evidence="9 11">HL-109</strain>
    </source>
</reference>
<dbReference type="InterPro" id="IPR036135">
    <property type="entry name" value="MoeA_linker/N_sf"/>
</dbReference>
<dbReference type="STRING" id="1653334.GA0071312_2906"/>
<evidence type="ECO:0000256" key="4">
    <source>
        <dbReference type="ARBA" id="ARBA00023150"/>
    </source>
</evidence>
<dbReference type="Gene3D" id="3.40.980.10">
    <property type="entry name" value="MoaB/Mog-like domain"/>
    <property type="match status" value="1"/>
</dbReference>
<dbReference type="InterPro" id="IPR001453">
    <property type="entry name" value="MoaB/Mog_dom"/>
</dbReference>
<comment type="function">
    <text evidence="1 6">Catalyzes the insertion of molybdate into adenylated molybdopterin with the concomitant release of AMP.</text>
</comment>
<dbReference type="Pfam" id="PF03453">
    <property type="entry name" value="MoeA_N"/>
    <property type="match status" value="1"/>
</dbReference>
<evidence type="ECO:0000313" key="9">
    <source>
        <dbReference type="EMBL" id="SCC81933.1"/>
    </source>
</evidence>
<evidence type="ECO:0000256" key="3">
    <source>
        <dbReference type="ARBA" id="ARBA00010763"/>
    </source>
</evidence>
<dbReference type="InterPro" id="IPR036425">
    <property type="entry name" value="MoaB/Mog-like_dom_sf"/>
</dbReference>
<dbReference type="UniPathway" id="UPA00344"/>
<dbReference type="RefSeq" id="WP_074445526.1">
    <property type="nucleotide sequence ID" value="NZ_FMBM01000002.1"/>
</dbReference>
<accession>A0A0P7YBJ3</accession>
<evidence type="ECO:0000256" key="6">
    <source>
        <dbReference type="RuleBase" id="RU365090"/>
    </source>
</evidence>
<dbReference type="PANTHER" id="PTHR10192">
    <property type="entry name" value="MOLYBDOPTERIN BIOSYNTHESIS PROTEIN"/>
    <property type="match status" value="1"/>
</dbReference>
<protein>
    <recommendedName>
        <fullName evidence="6">Molybdopterin molybdenumtransferase</fullName>
        <ecNumber evidence="6">2.10.1.1</ecNumber>
    </recommendedName>
</protein>
<dbReference type="GO" id="GO:0005829">
    <property type="term" value="C:cytosol"/>
    <property type="evidence" value="ECO:0007669"/>
    <property type="project" value="TreeGrafter"/>
</dbReference>
<keyword evidence="4 6" id="KW-0501">Molybdenum cofactor biosynthesis</keyword>
<dbReference type="GO" id="GO:0046872">
    <property type="term" value="F:metal ion binding"/>
    <property type="evidence" value="ECO:0007669"/>
    <property type="project" value="UniProtKB-UniRule"/>
</dbReference>
<dbReference type="NCBIfam" id="NF045515">
    <property type="entry name" value="Glp_gephyrin"/>
    <property type="match status" value="1"/>
</dbReference>
<dbReference type="AlphaFoldDB" id="A0A0P7YBJ3"/>
<keyword evidence="6" id="KW-0500">Molybdenum</keyword>
<dbReference type="SMART" id="SM00852">
    <property type="entry name" value="MoCF_biosynth"/>
    <property type="match status" value="1"/>
</dbReference>
<name>A0A0P7YBJ3_9HYPH</name>
<dbReference type="PANTHER" id="PTHR10192:SF5">
    <property type="entry name" value="GEPHYRIN"/>
    <property type="match status" value="1"/>
</dbReference>
<dbReference type="GO" id="GO:0006777">
    <property type="term" value="P:Mo-molybdopterin cofactor biosynthetic process"/>
    <property type="evidence" value="ECO:0007669"/>
    <property type="project" value="UniProtKB-UniRule"/>
</dbReference>
<dbReference type="Gene3D" id="3.90.105.10">
    <property type="entry name" value="Molybdopterin biosynthesis moea protein, domain 2"/>
    <property type="match status" value="1"/>
</dbReference>
<keyword evidence="6 8" id="KW-0808">Transferase</keyword>
<dbReference type="EC" id="2.10.1.1" evidence="6"/>
<comment type="similarity">
    <text evidence="3 6">Belongs to the MoeA family.</text>
</comment>
<dbReference type="SUPFAM" id="SSF53218">
    <property type="entry name" value="Molybdenum cofactor biosynthesis proteins"/>
    <property type="match status" value="1"/>
</dbReference>
<dbReference type="InterPro" id="IPR008284">
    <property type="entry name" value="MoCF_biosynth_CS"/>
</dbReference>
<comment type="catalytic activity">
    <reaction evidence="5">
        <text>adenylyl-molybdopterin + molybdate = Mo-molybdopterin + AMP + H(+)</text>
        <dbReference type="Rhea" id="RHEA:35047"/>
        <dbReference type="ChEBI" id="CHEBI:15378"/>
        <dbReference type="ChEBI" id="CHEBI:36264"/>
        <dbReference type="ChEBI" id="CHEBI:62727"/>
        <dbReference type="ChEBI" id="CHEBI:71302"/>
        <dbReference type="ChEBI" id="CHEBI:456215"/>
        <dbReference type="EC" id="2.10.1.1"/>
    </reaction>
</comment>
<comment type="cofactor">
    <cofactor evidence="6">
        <name>Mg(2+)</name>
        <dbReference type="ChEBI" id="CHEBI:18420"/>
    </cofactor>
</comment>
<evidence type="ECO:0000256" key="5">
    <source>
        <dbReference type="ARBA" id="ARBA00047317"/>
    </source>
</evidence>
<dbReference type="Pfam" id="PF00994">
    <property type="entry name" value="MoCF_biosynth"/>
    <property type="match status" value="1"/>
</dbReference>
<evidence type="ECO:0000256" key="2">
    <source>
        <dbReference type="ARBA" id="ARBA00005046"/>
    </source>
</evidence>
<keyword evidence="6" id="KW-0479">Metal-binding</keyword>
<dbReference type="Gene3D" id="2.40.340.10">
    <property type="entry name" value="MoeA, C-terminal, domain IV"/>
    <property type="match status" value="1"/>
</dbReference>
<dbReference type="Gene3D" id="2.170.190.11">
    <property type="entry name" value="Molybdopterin biosynthesis moea protein, domain 3"/>
    <property type="match status" value="1"/>
</dbReference>
<feature type="domain" description="MoaB/Mog" evidence="7">
    <location>
        <begin position="496"/>
        <end position="635"/>
    </location>
</feature>
<evidence type="ECO:0000313" key="11">
    <source>
        <dbReference type="Proteomes" id="UP000182800"/>
    </source>
</evidence>
<dbReference type="CDD" id="cd00887">
    <property type="entry name" value="MoeA"/>
    <property type="match status" value="1"/>
</dbReference>
<dbReference type="InterPro" id="IPR038987">
    <property type="entry name" value="MoeA-like"/>
</dbReference>
<dbReference type="PROSITE" id="PS01079">
    <property type="entry name" value="MOCF_BIOSYNTHESIS_2"/>
    <property type="match status" value="1"/>
</dbReference>
<dbReference type="InterPro" id="IPR036688">
    <property type="entry name" value="MoeA_C_domain_IV_sf"/>
</dbReference>
<reference evidence="8 10" key="1">
    <citation type="submission" date="2015-09" db="EMBL/GenBank/DDBJ databases">
        <title>Identification and resolution of microdiversity through metagenomic sequencing of parallel consortia.</title>
        <authorList>
            <person name="Nelson W.C."/>
            <person name="Romine M.F."/>
            <person name="Lindemann S.R."/>
        </authorList>
    </citation>
    <scope>NUCLEOTIDE SEQUENCE [LARGE SCALE GENOMIC DNA]</scope>
    <source>
        <strain evidence="8">HL-109</strain>
    </source>
</reference>
<keyword evidence="11" id="KW-1185">Reference proteome</keyword>
<dbReference type="GO" id="GO:0061599">
    <property type="term" value="F:molybdopterin molybdotransferase activity"/>
    <property type="evidence" value="ECO:0007669"/>
    <property type="project" value="UniProtKB-UniRule"/>
</dbReference>
<dbReference type="InterPro" id="IPR005111">
    <property type="entry name" value="MoeA_C_domain_IV"/>
</dbReference>
<comment type="pathway">
    <text evidence="2 6">Cofactor biosynthesis; molybdopterin biosynthesis.</text>
</comment>
<dbReference type="Proteomes" id="UP000050497">
    <property type="component" value="Unassembled WGS sequence"/>
</dbReference>
<sequence length="721" mass="76567">MNGFDRVVIVDWSAASTRMPARPRADAIWIGISDAEGDRKPLYCRSRTEAMAVLETLCEEALAAGERLLIGFDFPLGYPRGFAQALTGRAEALALWERLARQIEDRDDNANNRFAIAADLNRRFPGIGPFWGRPAGQDLPDLPERGTLRHGHGLPERRLVEERLPRAQPCWKLFTTGSVGSQALLGIARLHALRKRFGAALTVWPFENRDAPITLAEIYPSLLDGAVNQVLTRDPDAIKDAVQVRLLAATLRAHARDAIPAAMRAIGISEAILCEEGWILGVGCEILLQETALGIATGMSALEPPRLQNDCFALPPGVDWTPVDDALALLRAALRPITGIETLPTAAALGRVLAHDTIARRSNPPAPNAAVDGYGFAHAATGDGLQELPLITGRAAAGVPYSGKVPHGQAIRILTGAILPEGVDTVVLEEDCATDGARIAFNGPIKPRANTRKAGEDVPAGAPALPAGRSLTPADLALLSALGIGEVAVHRRLRVGILSTGEEIVGYFGDEALAPGKIYDANRPMLLALAQAWHYQPVDLGHVGDDREALRARLDAASREADVIFTSGGASAGDEDHVSALLRETGALQEWRIAIKPGRPLALALWNGAPVFGLPGNPVAAFVCALIFARPALAALSGAGWSEPLAFTVPAAFSKNKKPGRREYLRARLDAKGHAEVFASEGSGRISGLSWATGLVEIGDGAQKIAPGDPVRFMPYAGFGI</sequence>
<evidence type="ECO:0000256" key="1">
    <source>
        <dbReference type="ARBA" id="ARBA00002901"/>
    </source>
</evidence>
<dbReference type="PATRIC" id="fig|1653334.4.peg.2515"/>
<organism evidence="8 10">
    <name type="scientific">Saliniramus fredricksonii</name>
    <dbReference type="NCBI Taxonomy" id="1653334"/>
    <lineage>
        <taxon>Bacteria</taxon>
        <taxon>Pseudomonadati</taxon>
        <taxon>Pseudomonadota</taxon>
        <taxon>Alphaproteobacteria</taxon>
        <taxon>Hyphomicrobiales</taxon>
        <taxon>Salinarimonadaceae</taxon>
        <taxon>Saliniramus</taxon>
    </lineage>
</organism>
<dbReference type="EMBL" id="LJSX01000008">
    <property type="protein sequence ID" value="KPQ11417.1"/>
    <property type="molecule type" value="Genomic_DNA"/>
</dbReference>